<evidence type="ECO:0000313" key="10">
    <source>
        <dbReference type="Proteomes" id="UP000240621"/>
    </source>
</evidence>
<evidence type="ECO:0000256" key="3">
    <source>
        <dbReference type="ARBA" id="ARBA00022763"/>
    </source>
</evidence>
<gene>
    <name evidence="5 8" type="primary">mutL</name>
    <name evidence="9" type="ORF">CLV93_101551</name>
    <name evidence="8" type="ORF">JCM18694_04530</name>
</gene>
<dbReference type="Gene3D" id="3.30.1540.20">
    <property type="entry name" value="MutL, C-terminal domain, dimerisation subdomain"/>
    <property type="match status" value="1"/>
</dbReference>
<dbReference type="GO" id="GO:0006298">
    <property type="term" value="P:mismatch repair"/>
    <property type="evidence" value="ECO:0007669"/>
    <property type="project" value="UniProtKB-UniRule"/>
</dbReference>
<dbReference type="InterPro" id="IPR042121">
    <property type="entry name" value="MutL_C_regsub"/>
</dbReference>
<dbReference type="FunFam" id="3.30.565.10:FF:000003">
    <property type="entry name" value="DNA mismatch repair endonuclease MutL"/>
    <property type="match status" value="1"/>
</dbReference>
<feature type="domain" description="MutL C-terminal dimerisation" evidence="6">
    <location>
        <begin position="445"/>
        <end position="586"/>
    </location>
</feature>
<dbReference type="RefSeq" id="WP_106540615.1">
    <property type="nucleotide sequence ID" value="NZ_BLAU01000001.1"/>
</dbReference>
<evidence type="ECO:0000256" key="2">
    <source>
        <dbReference type="ARBA" id="ARBA00021975"/>
    </source>
</evidence>
<dbReference type="InterPro" id="IPR014762">
    <property type="entry name" value="DNA_mismatch_repair_CS"/>
</dbReference>
<dbReference type="InterPro" id="IPR020667">
    <property type="entry name" value="DNA_mismatch_repair_MutL"/>
</dbReference>
<dbReference type="Proteomes" id="UP000396862">
    <property type="component" value="Unassembled WGS sequence"/>
</dbReference>
<dbReference type="GO" id="GO:0032300">
    <property type="term" value="C:mismatch repair complex"/>
    <property type="evidence" value="ECO:0007669"/>
    <property type="project" value="InterPro"/>
</dbReference>
<evidence type="ECO:0000313" key="9">
    <source>
        <dbReference type="EMBL" id="PSK85587.1"/>
    </source>
</evidence>
<dbReference type="Gene3D" id="3.30.230.10">
    <property type="match status" value="1"/>
</dbReference>
<evidence type="ECO:0000256" key="4">
    <source>
        <dbReference type="ARBA" id="ARBA00023204"/>
    </source>
</evidence>
<dbReference type="InterPro" id="IPR014790">
    <property type="entry name" value="MutL_C"/>
</dbReference>
<dbReference type="GO" id="GO:0005524">
    <property type="term" value="F:ATP binding"/>
    <property type="evidence" value="ECO:0007669"/>
    <property type="project" value="InterPro"/>
</dbReference>
<dbReference type="GO" id="GO:0016887">
    <property type="term" value="F:ATP hydrolysis activity"/>
    <property type="evidence" value="ECO:0007669"/>
    <property type="project" value="InterPro"/>
</dbReference>
<dbReference type="HAMAP" id="MF_00149">
    <property type="entry name" value="DNA_mis_repair"/>
    <property type="match status" value="1"/>
</dbReference>
<evidence type="ECO:0000313" key="11">
    <source>
        <dbReference type="Proteomes" id="UP000396862"/>
    </source>
</evidence>
<dbReference type="PANTHER" id="PTHR10073:SF12">
    <property type="entry name" value="DNA MISMATCH REPAIR PROTEIN MLH1"/>
    <property type="match status" value="1"/>
</dbReference>
<keyword evidence="4 5" id="KW-0234">DNA repair</keyword>
<dbReference type="SMART" id="SM00853">
    <property type="entry name" value="MutL_C"/>
    <property type="match status" value="1"/>
</dbReference>
<proteinExistence type="inferred from homology"/>
<dbReference type="InterPro" id="IPR002099">
    <property type="entry name" value="MutL/Mlh/PMS"/>
</dbReference>
<dbReference type="InterPro" id="IPR037198">
    <property type="entry name" value="MutL_C_sf"/>
</dbReference>
<dbReference type="GO" id="GO:0140664">
    <property type="term" value="F:ATP-dependent DNA damage sensor activity"/>
    <property type="evidence" value="ECO:0007669"/>
    <property type="project" value="InterPro"/>
</dbReference>
<dbReference type="InterPro" id="IPR020568">
    <property type="entry name" value="Ribosomal_Su5_D2-typ_SF"/>
</dbReference>
<dbReference type="Pfam" id="PF13589">
    <property type="entry name" value="HATPase_c_3"/>
    <property type="match status" value="1"/>
</dbReference>
<dbReference type="Gene3D" id="3.30.1370.100">
    <property type="entry name" value="MutL, C-terminal domain, regulatory subdomain"/>
    <property type="match status" value="1"/>
</dbReference>
<dbReference type="OrthoDB" id="9763467at2"/>
<dbReference type="SUPFAM" id="SSF55874">
    <property type="entry name" value="ATPase domain of HSP90 chaperone/DNA topoisomerase II/histidine kinase"/>
    <property type="match status" value="1"/>
</dbReference>
<comment type="similarity">
    <text evidence="1 5">Belongs to the DNA mismatch repair MutL/HexB family.</text>
</comment>
<dbReference type="InterPro" id="IPR042120">
    <property type="entry name" value="MutL_C_dimsub"/>
</dbReference>
<dbReference type="Pfam" id="PF01119">
    <property type="entry name" value="DNA_mis_repair"/>
    <property type="match status" value="1"/>
</dbReference>
<dbReference type="InterPro" id="IPR038973">
    <property type="entry name" value="MutL/Mlh/Pms-like"/>
</dbReference>
<sequence>MSDIIQLLPDSVANQIAAGEVIQRPASVVKELVENAIDAGANQIKINLKDAGRTLIQVTDNGKGMSPSDARLAFERHATSKIKAAADLFSIRTMGFRGEALASIAAVADVELRTKQEGDELGTRLHIVGSEVKSQEPDNCPQGSNFSIKNLFFNVPARRKFLKANSTELKHIITEIQRVALANPELSFSLIHNDSVIYDLPSENQRKRIVNIFGKNINQSLVPVQTDTTIIRVSGYIGQPRFARKTMGEQFFFVNGRFMRHPYFHKAVMQAYEKILPPETIPAYFLYFEVEPGTIDINIHPTKTEVKFEDERSAWHIIHACIREALGKFNVMPSIEFDQAGAIDIPVAPQPGAVVPEPEIQVNPAYNPFEEEKKTPVNPFQQSPNWTKDPNLKSWDKLYQGFERSNDFPETDEEIFSDETDEVIQQPSQQNLHDEAENGMRNHNFLQVKNKYIISPVKSGLMVIDQRRAHERVLFEHFMAVLEKNLGTSQRQLFPPRLELHAADAEVLDSILDELKTLGFEIRKADEQAFFVEGVPSMLSHLDARELVEKLLEDVKNRPVDVKEEIKTNLAQSLARASAINYGSVLKYEEIGELFDSLFACKTPNYSPTGKKIITIISLEEFEKLLK</sequence>
<dbReference type="PROSITE" id="PS00058">
    <property type="entry name" value="DNA_MISMATCH_REPAIR_1"/>
    <property type="match status" value="1"/>
</dbReference>
<feature type="domain" description="DNA mismatch repair protein S5" evidence="7">
    <location>
        <begin position="209"/>
        <end position="327"/>
    </location>
</feature>
<accession>A0A2P8CKT9</accession>
<dbReference type="Gene3D" id="3.30.565.10">
    <property type="entry name" value="Histidine kinase-like ATPase, C-terminal domain"/>
    <property type="match status" value="1"/>
</dbReference>
<dbReference type="PANTHER" id="PTHR10073">
    <property type="entry name" value="DNA MISMATCH REPAIR PROTEIN MLH, PMS, MUTL"/>
    <property type="match status" value="1"/>
</dbReference>
<keyword evidence="3 5" id="KW-0227">DNA damage</keyword>
<evidence type="ECO:0000259" key="7">
    <source>
        <dbReference type="SMART" id="SM01340"/>
    </source>
</evidence>
<dbReference type="InterPro" id="IPR013507">
    <property type="entry name" value="DNA_mismatch_S5_2-like"/>
</dbReference>
<dbReference type="SUPFAM" id="SSF54211">
    <property type="entry name" value="Ribosomal protein S5 domain 2-like"/>
    <property type="match status" value="1"/>
</dbReference>
<dbReference type="InterPro" id="IPR036890">
    <property type="entry name" value="HATPase_C_sf"/>
</dbReference>
<dbReference type="AlphaFoldDB" id="A0A2P8CKT9"/>
<dbReference type="EMBL" id="PYGC01000001">
    <property type="protein sequence ID" value="PSK85587.1"/>
    <property type="molecule type" value="Genomic_DNA"/>
</dbReference>
<dbReference type="GO" id="GO:0030983">
    <property type="term" value="F:mismatched DNA binding"/>
    <property type="evidence" value="ECO:0007669"/>
    <property type="project" value="InterPro"/>
</dbReference>
<dbReference type="NCBIfam" id="TIGR00585">
    <property type="entry name" value="mutl"/>
    <property type="match status" value="1"/>
</dbReference>
<evidence type="ECO:0000256" key="1">
    <source>
        <dbReference type="ARBA" id="ARBA00006082"/>
    </source>
</evidence>
<organism evidence="9 10">
    <name type="scientific">Prolixibacter denitrificans</name>
    <dbReference type="NCBI Taxonomy" id="1541063"/>
    <lineage>
        <taxon>Bacteria</taxon>
        <taxon>Pseudomonadati</taxon>
        <taxon>Bacteroidota</taxon>
        <taxon>Bacteroidia</taxon>
        <taxon>Marinilabiliales</taxon>
        <taxon>Prolixibacteraceae</taxon>
        <taxon>Prolixibacter</taxon>
    </lineage>
</organism>
<dbReference type="Proteomes" id="UP000240621">
    <property type="component" value="Unassembled WGS sequence"/>
</dbReference>
<evidence type="ECO:0000256" key="5">
    <source>
        <dbReference type="HAMAP-Rule" id="MF_00149"/>
    </source>
</evidence>
<evidence type="ECO:0000313" key="8">
    <source>
        <dbReference type="EMBL" id="GET20207.1"/>
    </source>
</evidence>
<dbReference type="InterPro" id="IPR014721">
    <property type="entry name" value="Ribsml_uS5_D2-typ_fold_subgr"/>
</dbReference>
<evidence type="ECO:0000259" key="6">
    <source>
        <dbReference type="SMART" id="SM00853"/>
    </source>
</evidence>
<name>A0A2P8CKT9_9BACT</name>
<reference evidence="8 11" key="2">
    <citation type="submission" date="2019-10" db="EMBL/GenBank/DDBJ databases">
        <title>Prolixibacter strains distinguished by the presence of nitrate reductase genes were adept at nitrate-dependent anaerobic corrosion of metallic iron and carbon steel.</title>
        <authorList>
            <person name="Iino T."/>
            <person name="Shono N."/>
            <person name="Ito K."/>
            <person name="Nakamura R."/>
            <person name="Sueoka K."/>
            <person name="Harayama S."/>
            <person name="Ohkuma M."/>
        </authorList>
    </citation>
    <scope>NUCLEOTIDE SEQUENCE [LARGE SCALE GENOMIC DNA]</scope>
    <source>
        <strain evidence="8 11">MIC1-1</strain>
    </source>
</reference>
<protein>
    <recommendedName>
        <fullName evidence="2 5">DNA mismatch repair protein MutL</fullName>
    </recommendedName>
</protein>
<dbReference type="SUPFAM" id="SSF118116">
    <property type="entry name" value="DNA mismatch repair protein MutL"/>
    <property type="match status" value="1"/>
</dbReference>
<dbReference type="SMART" id="SM01340">
    <property type="entry name" value="DNA_mis_repair"/>
    <property type="match status" value="1"/>
</dbReference>
<comment type="function">
    <text evidence="5">This protein is involved in the repair of mismatches in DNA. It is required for dam-dependent methyl-directed DNA mismatch repair. May act as a 'molecular matchmaker', a protein that promotes the formation of a stable complex between two or more DNA-binding proteins in an ATP-dependent manner without itself being part of a final effector complex.</text>
</comment>
<dbReference type="Pfam" id="PF08676">
    <property type="entry name" value="MutL_C"/>
    <property type="match status" value="1"/>
</dbReference>
<reference evidence="9 10" key="1">
    <citation type="submission" date="2018-03" db="EMBL/GenBank/DDBJ databases">
        <title>Genomic Encyclopedia of Archaeal and Bacterial Type Strains, Phase II (KMG-II): from individual species to whole genera.</title>
        <authorList>
            <person name="Goeker M."/>
        </authorList>
    </citation>
    <scope>NUCLEOTIDE SEQUENCE [LARGE SCALE GENOMIC DNA]</scope>
    <source>
        <strain evidence="9 10">DSM 27267</strain>
    </source>
</reference>
<dbReference type="CDD" id="cd00782">
    <property type="entry name" value="MutL_Trans"/>
    <property type="match status" value="1"/>
</dbReference>
<dbReference type="EMBL" id="BLAU01000001">
    <property type="protein sequence ID" value="GET20207.1"/>
    <property type="molecule type" value="Genomic_DNA"/>
</dbReference>
<dbReference type="CDD" id="cd16926">
    <property type="entry name" value="HATPase_MutL-MLH-PMS-like"/>
    <property type="match status" value="1"/>
</dbReference>
<keyword evidence="11" id="KW-1185">Reference proteome</keyword>
<comment type="caution">
    <text evidence="9">The sequence shown here is derived from an EMBL/GenBank/DDBJ whole genome shotgun (WGS) entry which is preliminary data.</text>
</comment>